<dbReference type="SUPFAM" id="SSF53335">
    <property type="entry name" value="S-adenosyl-L-methionine-dependent methyltransferases"/>
    <property type="match status" value="1"/>
</dbReference>
<dbReference type="Proteomes" id="UP000198670">
    <property type="component" value="Unassembled WGS sequence"/>
</dbReference>
<gene>
    <name evidence="1" type="ORF">SAMN05444682_10887</name>
</gene>
<dbReference type="EMBL" id="FOQO01000008">
    <property type="protein sequence ID" value="SFJ22366.1"/>
    <property type="molecule type" value="Genomic_DNA"/>
</dbReference>
<sequence>MKFIYPISSLFSLRKIRSLLSFGVKGYLAEIGWMEAYRARVPLDNNKQPLPWFTYSFIDFMEPRLSDTLHVFEYGSGYSTRYFSKRVASVTSAEHDREWLAAGMKDKAENVTLVHYEGTVDGDYCRAAMLQNKKFDIILIDGFDRNNCCKHAADALSEQGVIIFDDSQLEKFQEGVAYLKQAGFKMLPFSGISPGLFYRKETSVFYRPTNCFAI</sequence>
<dbReference type="RefSeq" id="WP_090628591.1">
    <property type="nucleotide sequence ID" value="NZ_FOQO01000008.1"/>
</dbReference>
<name>A0A1I3PMX4_9SPHI</name>
<proteinExistence type="predicted"/>
<keyword evidence="2" id="KW-1185">Reference proteome</keyword>
<reference evidence="1 2" key="1">
    <citation type="submission" date="2016-10" db="EMBL/GenBank/DDBJ databases">
        <authorList>
            <person name="de Groot N.N."/>
        </authorList>
    </citation>
    <scope>NUCLEOTIDE SEQUENCE [LARGE SCALE GENOMIC DNA]</scope>
    <source>
        <strain evidence="1 2">RK1</strain>
    </source>
</reference>
<dbReference type="OrthoDB" id="938855at2"/>
<evidence type="ECO:0000313" key="1">
    <source>
        <dbReference type="EMBL" id="SFJ22366.1"/>
    </source>
</evidence>
<organism evidence="1 2">
    <name type="scientific">Parapedobacter indicus</name>
    <dbReference type="NCBI Taxonomy" id="1477437"/>
    <lineage>
        <taxon>Bacteria</taxon>
        <taxon>Pseudomonadati</taxon>
        <taxon>Bacteroidota</taxon>
        <taxon>Sphingobacteriia</taxon>
        <taxon>Sphingobacteriales</taxon>
        <taxon>Sphingobacteriaceae</taxon>
        <taxon>Parapedobacter</taxon>
    </lineage>
</organism>
<dbReference type="Gene3D" id="3.40.50.150">
    <property type="entry name" value="Vaccinia Virus protein VP39"/>
    <property type="match status" value="1"/>
</dbReference>
<protein>
    <recommendedName>
        <fullName evidence="3">Methyltransferase domain-containing protein</fullName>
    </recommendedName>
</protein>
<dbReference type="AlphaFoldDB" id="A0A1I3PMX4"/>
<evidence type="ECO:0008006" key="3">
    <source>
        <dbReference type="Google" id="ProtNLM"/>
    </source>
</evidence>
<dbReference type="STRING" id="1477437.SAMN05444682_10887"/>
<accession>A0A1I3PMX4</accession>
<evidence type="ECO:0000313" key="2">
    <source>
        <dbReference type="Proteomes" id="UP000198670"/>
    </source>
</evidence>
<dbReference type="InterPro" id="IPR029063">
    <property type="entry name" value="SAM-dependent_MTases_sf"/>
</dbReference>